<proteinExistence type="inferred from homology"/>
<evidence type="ECO:0000313" key="4">
    <source>
        <dbReference type="EMBL" id="KAK7466957.1"/>
    </source>
</evidence>
<feature type="region of interest" description="Disordered" evidence="2">
    <location>
        <begin position="478"/>
        <end position="506"/>
    </location>
</feature>
<name>A0ABR1JVF6_9AGAR</name>
<gene>
    <name evidence="4" type="primary">TEL2</name>
    <name evidence="4" type="ORF">VKT23_004021</name>
</gene>
<comment type="similarity">
    <text evidence="1">Belongs to the TEL2 family.</text>
</comment>
<evidence type="ECO:0000256" key="1">
    <source>
        <dbReference type="ARBA" id="ARBA00006133"/>
    </source>
</evidence>
<dbReference type="Pfam" id="PF10193">
    <property type="entry name" value="Telomere_reg-2"/>
    <property type="match status" value="1"/>
</dbReference>
<feature type="compositionally biased region" description="Low complexity" evidence="2">
    <location>
        <begin position="529"/>
        <end position="541"/>
    </location>
</feature>
<dbReference type="InterPro" id="IPR038528">
    <property type="entry name" value="TEL2_C_sf"/>
</dbReference>
<dbReference type="PANTHER" id="PTHR15830">
    <property type="entry name" value="TELOMERE LENGTH REGULATION PROTEIN TEL2 FAMILY MEMBER"/>
    <property type="match status" value="1"/>
</dbReference>
<dbReference type="Gene3D" id="1.25.40.720">
    <property type="entry name" value="Telomere length regulation protein 2, C-terminal domain"/>
    <property type="match status" value="1"/>
</dbReference>
<evidence type="ECO:0000313" key="5">
    <source>
        <dbReference type="Proteomes" id="UP001498398"/>
    </source>
</evidence>
<feature type="compositionally biased region" description="Acidic residues" evidence="2">
    <location>
        <begin position="878"/>
        <end position="891"/>
    </location>
</feature>
<sequence length="989" mass="109404">MDIRQLVHDLQQPLPNLPALLARLSAPLDAIGLLPPRFRSHNVNPIPSTSVKISIHIPAIQKALVEQVLPTWDVILEENESIALADQYFCPDLFSSASLAAGQVALDAYSTLMTLPLNKHSLRLLCRLSKEYPIDRLHKSIFSGVDGAKKNLQWEDCVQVVVSVPAKVANYIAGNGEIPTPLEHKSYFNDLCIHCETLIWISRSSRGHVSSIAHLIHKLARLGIFPPAPPSSRSQPSFFEAVIPIMKTRFAQPESQFYSSIWWCIQRELSSITLQIIIRSLFAALKTPDSVLDGTHQTRALVKKEATFAYNLCSLSSDPQEVWDSVSAVVLGQNWTESYSRLFVCWLAMCETNLYAVLSLFLNDVVSLWSSPDHIKHSLLTRHRYVTSLLLLTVSYLPSSSITSLATSPQFISGVGTYIGHMDNSVRRCGMLAAEVVANRAGKQLDFKDWEGDDGGKPWARSLRKLLDTKDLDADIRTDEEILPEDNGTEDLPSHLNQGHESPKISKKVVLTSSKAGYDSDDSLTGYNSPPSSRSNSPTPSELEEIEKDPSLAVGVKKIERPVYLAQLGAMIRNKGGLATDNSNEEADKIEMALNTAEGLIRKKKDFGTELEENAVDIAYGLVALQDNYELDGFETKRQNALIALIACCPRKAAPCLIEEFFKNQYSTNQRYAILNALAVGARELASLPVQISSVLSGDVSFPSKRLPAPLHRKYITSNQILPQIMGEITQQALAHGQDAAIDKAPELVRERRLRVRQTGRISEFTPNPTAFQSSPKKTTFNEVAAEFFIGPLINRFWLFLRDERAHEERTAHYEGRNQYRGMGTGLILNPVVISHLLRTLAILMHASHSAPEWLAVLAPESLELAVTIGTRPLSLGENDDEERVQDEDEGEQGKEATVISSALELALVILDGCLELDDGRSLGLDHTALLMGTAEWAGAVFAQIEHGIKMRGGGGSQETTLLRAVSGVLLKADDIRTKWQRSMIDIWQ</sequence>
<dbReference type="InterPro" id="IPR019337">
    <property type="entry name" value="Telomere_length_regulation_dom"/>
</dbReference>
<feature type="domain" description="Telomere length regulation protein conserved" evidence="3">
    <location>
        <begin position="562"/>
        <end position="682"/>
    </location>
</feature>
<dbReference type="Proteomes" id="UP001498398">
    <property type="component" value="Unassembled WGS sequence"/>
</dbReference>
<organism evidence="4 5">
    <name type="scientific">Marasmiellus scandens</name>
    <dbReference type="NCBI Taxonomy" id="2682957"/>
    <lineage>
        <taxon>Eukaryota</taxon>
        <taxon>Fungi</taxon>
        <taxon>Dikarya</taxon>
        <taxon>Basidiomycota</taxon>
        <taxon>Agaricomycotina</taxon>
        <taxon>Agaricomycetes</taxon>
        <taxon>Agaricomycetidae</taxon>
        <taxon>Agaricales</taxon>
        <taxon>Marasmiineae</taxon>
        <taxon>Omphalotaceae</taxon>
        <taxon>Marasmiellus</taxon>
    </lineage>
</organism>
<keyword evidence="5" id="KW-1185">Reference proteome</keyword>
<dbReference type="InterPro" id="IPR051970">
    <property type="entry name" value="TEL2_Regulation"/>
</dbReference>
<dbReference type="PANTHER" id="PTHR15830:SF10">
    <property type="entry name" value="TELOMERE LENGTH REGULATION PROTEIN TEL2 HOMOLOG"/>
    <property type="match status" value="1"/>
</dbReference>
<evidence type="ECO:0000259" key="3">
    <source>
        <dbReference type="Pfam" id="PF10193"/>
    </source>
</evidence>
<protein>
    <submittedName>
        <fullName evidence="4">Telomere binding protein</fullName>
    </submittedName>
</protein>
<accession>A0ABR1JVF6</accession>
<reference evidence="4 5" key="1">
    <citation type="submission" date="2024-01" db="EMBL/GenBank/DDBJ databases">
        <title>A draft genome for the cacao thread blight pathogen Marasmiellus scandens.</title>
        <authorList>
            <person name="Baruah I.K."/>
            <person name="Leung J."/>
            <person name="Bukari Y."/>
            <person name="Amoako-Attah I."/>
            <person name="Meinhardt L.W."/>
            <person name="Bailey B.A."/>
            <person name="Cohen S.P."/>
        </authorList>
    </citation>
    <scope>NUCLEOTIDE SEQUENCE [LARGE SCALE GENOMIC DNA]</scope>
    <source>
        <strain evidence="4 5">GH-19</strain>
    </source>
</reference>
<dbReference type="EMBL" id="JBANRG010000004">
    <property type="protein sequence ID" value="KAK7466957.1"/>
    <property type="molecule type" value="Genomic_DNA"/>
</dbReference>
<feature type="region of interest" description="Disordered" evidence="2">
    <location>
        <begin position="874"/>
        <end position="894"/>
    </location>
</feature>
<feature type="region of interest" description="Disordered" evidence="2">
    <location>
        <begin position="518"/>
        <end position="549"/>
    </location>
</feature>
<comment type="caution">
    <text evidence="4">The sequence shown here is derived from an EMBL/GenBank/DDBJ whole genome shotgun (WGS) entry which is preliminary data.</text>
</comment>
<evidence type="ECO:0000256" key="2">
    <source>
        <dbReference type="SAM" id="MobiDB-lite"/>
    </source>
</evidence>